<protein>
    <recommendedName>
        <fullName evidence="2">Amidohydrolase-related domain-containing protein</fullName>
    </recommendedName>
</protein>
<name>X1T4D0_9ZZZZ</name>
<dbReference type="InterPro" id="IPR006680">
    <property type="entry name" value="Amidohydro-rel"/>
</dbReference>
<feature type="non-terminal residue" evidence="3">
    <location>
        <position position="195"/>
    </location>
</feature>
<evidence type="ECO:0000313" key="3">
    <source>
        <dbReference type="EMBL" id="GAJ00173.1"/>
    </source>
</evidence>
<dbReference type="GO" id="GO:0000034">
    <property type="term" value="F:adenine deaminase activity"/>
    <property type="evidence" value="ECO:0007669"/>
    <property type="project" value="TreeGrafter"/>
</dbReference>
<evidence type="ECO:0000259" key="2">
    <source>
        <dbReference type="Pfam" id="PF01979"/>
    </source>
</evidence>
<dbReference type="Gene3D" id="3.20.20.140">
    <property type="entry name" value="Metal-dependent hydrolases"/>
    <property type="match status" value="1"/>
</dbReference>
<dbReference type="EMBL" id="BARW01018547">
    <property type="protein sequence ID" value="GAJ00173.1"/>
    <property type="molecule type" value="Genomic_DNA"/>
</dbReference>
<reference evidence="3" key="1">
    <citation type="journal article" date="2014" name="Front. Microbiol.">
        <title>High frequency of phylogenetically diverse reductive dehalogenase-homologous genes in deep subseafloor sedimentary metagenomes.</title>
        <authorList>
            <person name="Kawai M."/>
            <person name="Futagami T."/>
            <person name="Toyoda A."/>
            <person name="Takaki Y."/>
            <person name="Nishi S."/>
            <person name="Hori S."/>
            <person name="Arai W."/>
            <person name="Tsubouchi T."/>
            <person name="Morono Y."/>
            <person name="Uchiyama I."/>
            <person name="Ito T."/>
            <person name="Fujiyama A."/>
            <person name="Inagaki F."/>
            <person name="Takami H."/>
        </authorList>
    </citation>
    <scope>NUCLEOTIDE SEQUENCE</scope>
    <source>
        <strain evidence="3">Expedition CK06-06</strain>
    </source>
</reference>
<dbReference type="PANTHER" id="PTHR11113:SF2">
    <property type="entry name" value="ADENINE DEAMINASE"/>
    <property type="match status" value="1"/>
</dbReference>
<dbReference type="InterPro" id="IPR011059">
    <property type="entry name" value="Metal-dep_hydrolase_composite"/>
</dbReference>
<proteinExistence type="predicted"/>
<evidence type="ECO:0000256" key="1">
    <source>
        <dbReference type="ARBA" id="ARBA00022801"/>
    </source>
</evidence>
<dbReference type="Gene3D" id="2.30.40.10">
    <property type="entry name" value="Urease, subunit C, domain 1"/>
    <property type="match status" value="1"/>
</dbReference>
<gene>
    <name evidence="3" type="ORF">S12H4_31735</name>
</gene>
<dbReference type="InterPro" id="IPR032466">
    <property type="entry name" value="Metal_Hydrolase"/>
</dbReference>
<dbReference type="AlphaFoldDB" id="X1T4D0"/>
<comment type="caution">
    <text evidence="3">The sequence shown here is derived from an EMBL/GenBank/DDBJ whole genome shotgun (WGS) entry which is preliminary data.</text>
</comment>
<organism evidence="3">
    <name type="scientific">marine sediment metagenome</name>
    <dbReference type="NCBI Taxonomy" id="412755"/>
    <lineage>
        <taxon>unclassified sequences</taxon>
        <taxon>metagenomes</taxon>
        <taxon>ecological metagenomes</taxon>
    </lineage>
</organism>
<dbReference type="SUPFAM" id="SSF51556">
    <property type="entry name" value="Metallo-dependent hydrolases"/>
    <property type="match status" value="1"/>
</dbReference>
<keyword evidence="1" id="KW-0378">Hydrolase</keyword>
<accession>X1T4D0</accession>
<dbReference type="Pfam" id="PF01979">
    <property type="entry name" value="Amidohydro_1"/>
    <property type="match status" value="1"/>
</dbReference>
<sequence>MNFPGVIGGGASILEKIALAQDKVVDGHAPGVSGKELNAYIAAGIRSDHESVSFEEAREKLGRGMYIMIREGSSEKNLEALLPLVTDKTYKRCFFVVDDRSCSDLLRDGDMDAVVRKAVSLGLEPVRAIQLATINAAEYFSLKKLGAIAPGYLANLVVIGDLSHFKVEIAFHHGHLVAENGKALFSPSLFSGRGL</sequence>
<dbReference type="PANTHER" id="PTHR11113">
    <property type="entry name" value="N-ACETYLGLUCOSAMINE-6-PHOSPHATE DEACETYLASE"/>
    <property type="match status" value="1"/>
</dbReference>
<feature type="domain" description="Amidohydrolase-related" evidence="2">
    <location>
        <begin position="17"/>
        <end position="176"/>
    </location>
</feature>